<sequence>MQFILDNLVAIVVACVLLLGLQVTQVRSQHASIEQVASHSVKAKTLVFGQWVERDIMDIGANFGTNMYRFEEPTVDPETGNATEWVFYSDTTATNGDQSRIFKRYRLVETEFATFRDTTYQMYQVHRDSVVVDFPAHDVPPPLASIADDDWVHNTWSIGTLSFFQIDLLDRMGETPRIDDDPANDIDVYKVDYIRVRFGVVPEYVLKPDNYLRELYWVKTLKVRPYWTPPPSLEN</sequence>
<organism evidence="1 2">
    <name type="scientific">Rubrivirga marina</name>
    <dbReference type="NCBI Taxonomy" id="1196024"/>
    <lineage>
        <taxon>Bacteria</taxon>
        <taxon>Pseudomonadati</taxon>
        <taxon>Rhodothermota</taxon>
        <taxon>Rhodothermia</taxon>
        <taxon>Rhodothermales</taxon>
        <taxon>Rubricoccaceae</taxon>
        <taxon>Rubrivirga</taxon>
    </lineage>
</organism>
<dbReference type="RefSeq" id="WP_095511705.1">
    <property type="nucleotide sequence ID" value="NZ_MQWD01000001.1"/>
</dbReference>
<accession>A0A271J3D7</accession>
<dbReference type="EMBL" id="MQWD01000001">
    <property type="protein sequence ID" value="PAP78036.1"/>
    <property type="molecule type" value="Genomic_DNA"/>
</dbReference>
<evidence type="ECO:0000313" key="2">
    <source>
        <dbReference type="Proteomes" id="UP000216339"/>
    </source>
</evidence>
<keyword evidence="2" id="KW-1185">Reference proteome</keyword>
<evidence type="ECO:0000313" key="1">
    <source>
        <dbReference type="EMBL" id="PAP78036.1"/>
    </source>
</evidence>
<dbReference type="AlphaFoldDB" id="A0A271J3D7"/>
<proteinExistence type="predicted"/>
<gene>
    <name evidence="1" type="ORF">BSZ37_17105</name>
</gene>
<comment type="caution">
    <text evidence="1">The sequence shown here is derived from an EMBL/GenBank/DDBJ whole genome shotgun (WGS) entry which is preliminary data.</text>
</comment>
<dbReference type="OrthoDB" id="1523551at2"/>
<reference evidence="1 2" key="1">
    <citation type="submission" date="2016-11" db="EMBL/GenBank/DDBJ databases">
        <title>Study of marine rhodopsin-containing bacteria.</title>
        <authorList>
            <person name="Yoshizawa S."/>
            <person name="Kumagai Y."/>
            <person name="Kogure K."/>
        </authorList>
    </citation>
    <scope>NUCLEOTIDE SEQUENCE [LARGE SCALE GENOMIC DNA]</scope>
    <source>
        <strain evidence="1 2">SAORIC-28</strain>
    </source>
</reference>
<dbReference type="Proteomes" id="UP000216339">
    <property type="component" value="Unassembled WGS sequence"/>
</dbReference>
<name>A0A271J3D7_9BACT</name>
<protein>
    <submittedName>
        <fullName evidence="1">Uncharacterized protein</fullName>
    </submittedName>
</protein>